<dbReference type="GO" id="GO:0003697">
    <property type="term" value="F:single-stranded DNA binding"/>
    <property type="evidence" value="ECO:0007669"/>
    <property type="project" value="TreeGrafter"/>
</dbReference>
<keyword evidence="2" id="KW-1185">Reference proteome</keyword>
<dbReference type="AlphaFoldDB" id="A0A1S3H840"/>
<evidence type="ECO:0000256" key="1">
    <source>
        <dbReference type="SAM" id="MobiDB-lite"/>
    </source>
</evidence>
<proteinExistence type="predicted"/>
<dbReference type="InParanoid" id="A0A1S3H840"/>
<protein>
    <submittedName>
        <fullName evidence="3">Uncharacterized protein LOC106152947</fullName>
    </submittedName>
</protein>
<dbReference type="Pfam" id="PF17825">
    <property type="entry name" value="DUF5587"/>
    <property type="match status" value="1"/>
</dbReference>
<dbReference type="PANTHER" id="PTHR35668">
    <property type="entry name" value="PROTEIN SHORTAGE IN CHIASMATA 1 ORTHOLOG"/>
    <property type="match status" value="1"/>
</dbReference>
<organism evidence="2 3">
    <name type="scientific">Lingula anatina</name>
    <name type="common">Brachiopod</name>
    <name type="synonym">Lingula unguis</name>
    <dbReference type="NCBI Taxonomy" id="7574"/>
    <lineage>
        <taxon>Eukaryota</taxon>
        <taxon>Metazoa</taxon>
        <taxon>Spiralia</taxon>
        <taxon>Lophotrochozoa</taxon>
        <taxon>Brachiopoda</taxon>
        <taxon>Linguliformea</taxon>
        <taxon>Lingulata</taxon>
        <taxon>Lingulida</taxon>
        <taxon>Linguloidea</taxon>
        <taxon>Lingulidae</taxon>
        <taxon>Lingula</taxon>
    </lineage>
</organism>
<dbReference type="GO" id="GO:0000712">
    <property type="term" value="P:resolution of meiotic recombination intermediates"/>
    <property type="evidence" value="ECO:0007669"/>
    <property type="project" value="InterPro"/>
</dbReference>
<dbReference type="KEGG" id="lak:106152947"/>
<name>A0A1S3H840_LINAN</name>
<dbReference type="OrthoDB" id="6288492at2759"/>
<reference evidence="3" key="1">
    <citation type="submission" date="2025-08" db="UniProtKB">
        <authorList>
            <consortium name="RefSeq"/>
        </authorList>
    </citation>
    <scope>IDENTIFICATION</scope>
    <source>
        <tissue evidence="3">Gonads</tissue>
    </source>
</reference>
<dbReference type="PANTHER" id="PTHR35668:SF1">
    <property type="entry name" value="PROTEIN SHORTAGE IN CHIASMATA 1 ORTHOLOG"/>
    <property type="match status" value="1"/>
</dbReference>
<dbReference type="Proteomes" id="UP000085678">
    <property type="component" value="Unplaced"/>
</dbReference>
<dbReference type="GO" id="GO:0000794">
    <property type="term" value="C:condensed nuclear chromosome"/>
    <property type="evidence" value="ECO:0007669"/>
    <property type="project" value="InterPro"/>
</dbReference>
<dbReference type="GO" id="GO:0016887">
    <property type="term" value="F:ATP hydrolysis activity"/>
    <property type="evidence" value="ECO:0007669"/>
    <property type="project" value="InterPro"/>
</dbReference>
<evidence type="ECO:0000313" key="2">
    <source>
        <dbReference type="Proteomes" id="UP000085678"/>
    </source>
</evidence>
<sequence>MQRREAIREAYYADLIIDERTCVVLHRLSDLMEDHQVEPLLKKLIGLSSKYETCWLILYSLYTQGKHTQYAYSGNVSSCISKLLGTVHHLCRTQDKFDVQVLYSSSTVETAKLIRQVGEVTLKSTKVLSQQDWLGRSWLTHDMSTHEKFLLRFPCINSFSAQILLTVTSLSQLVLIPWPQLVTVCPWLPHKVLKQFFCLLHGQAGCQHYIQTPDGIDNLNNIPNDGTVYLENAASMVTEQVAQATEMNPPIGVSAVQDRPNPLFEKVAEHSVPRSSRQGVNQDVHDYMGNPKTRHLYDWNKPPGSFSQVSYSVPAFNTENELKRKGREERAEQNIFLLEKSGTSSGPAGYFVNGKAQLVPFPVPQTHDQKLVHGSSAYSTSSIKQDNHSLPHIQSSESALQGIHQALAVVSAQPEYSGSRVKTPGLGQSMPVPGTLPQIGNDTEMNKQVLHHTSIGAVAGSEIKGRYEIPGVVTSGVVTSAPSVPPGNHIEFQFHPRTAPKETMERTGTFSPGKHPSGSLETVPGINM</sequence>
<gene>
    <name evidence="3" type="primary">LOC106152947</name>
</gene>
<dbReference type="GeneID" id="106152947"/>
<feature type="region of interest" description="Disordered" evidence="1">
    <location>
        <begin position="497"/>
        <end position="528"/>
    </location>
</feature>
<dbReference type="RefSeq" id="XP_013382147.2">
    <property type="nucleotide sequence ID" value="XM_013526693.2"/>
</dbReference>
<feature type="non-terminal residue" evidence="3">
    <location>
        <position position="528"/>
    </location>
</feature>
<dbReference type="InterPro" id="IPR039991">
    <property type="entry name" value="SHOC1"/>
</dbReference>
<accession>A0A1S3H840</accession>
<evidence type="ECO:0000313" key="3">
    <source>
        <dbReference type="RefSeq" id="XP_013382147.2"/>
    </source>
</evidence>